<dbReference type="PANTHER" id="PTHR21090:SF17">
    <property type="entry name" value="QUINATE REPRESSOR PROTEIN"/>
    <property type="match status" value="1"/>
</dbReference>
<dbReference type="Proteomes" id="UP000258309">
    <property type="component" value="Unassembled WGS sequence"/>
</dbReference>
<dbReference type="GO" id="GO:0004764">
    <property type="term" value="F:shikimate 3-dehydrogenase (NADP+) activity"/>
    <property type="evidence" value="ECO:0007669"/>
    <property type="project" value="InterPro"/>
</dbReference>
<dbReference type="Gene3D" id="3.40.50.300">
    <property type="entry name" value="P-loop containing nucleotide triphosphate hydrolases"/>
    <property type="match status" value="1"/>
</dbReference>
<dbReference type="Gene3D" id="3.40.50.10860">
    <property type="entry name" value="Leucine Dehydrogenase, chain A, domain 1"/>
    <property type="match status" value="1"/>
</dbReference>
<dbReference type="Gene3D" id="3.20.20.70">
    <property type="entry name" value="Aldolase class I"/>
    <property type="match status" value="1"/>
</dbReference>
<dbReference type="OMA" id="FTHAIFV"/>
<dbReference type="InterPro" id="IPR041121">
    <property type="entry name" value="SDH_C"/>
</dbReference>
<dbReference type="OrthoDB" id="4415835at2759"/>
<dbReference type="FunFam" id="3.40.50.720:FF:000386">
    <property type="entry name" value="Quinate repressor protein"/>
    <property type="match status" value="1"/>
</dbReference>
<dbReference type="InterPro" id="IPR031322">
    <property type="entry name" value="Shikimate/glucono_kinase"/>
</dbReference>
<proteinExistence type="inferred from homology"/>
<dbReference type="InterPro" id="IPR013785">
    <property type="entry name" value="Aldolase_TIM"/>
</dbReference>
<evidence type="ECO:0000313" key="7">
    <source>
        <dbReference type="EMBL" id="RFU33657.1"/>
    </source>
</evidence>
<reference evidence="7 8" key="1">
    <citation type="submission" date="2018-05" db="EMBL/GenBank/DDBJ databases">
        <title>Draft genome sequence of Scytalidium lignicola DSM 105466, a ubiquitous saprotrophic fungus.</title>
        <authorList>
            <person name="Buettner E."/>
            <person name="Gebauer A.M."/>
            <person name="Hofrichter M."/>
            <person name="Liers C."/>
            <person name="Kellner H."/>
        </authorList>
    </citation>
    <scope>NUCLEOTIDE SEQUENCE [LARGE SCALE GENOMIC DNA]</scope>
    <source>
        <strain evidence="7 8">DSM 105466</strain>
    </source>
</reference>
<dbReference type="SUPFAM" id="SSF51735">
    <property type="entry name" value="NAD(P)-binding Rossmann-fold domains"/>
    <property type="match status" value="1"/>
</dbReference>
<dbReference type="InterPro" id="IPR013708">
    <property type="entry name" value="Shikimate_DH-bd_N"/>
</dbReference>
<evidence type="ECO:0000259" key="4">
    <source>
        <dbReference type="Pfam" id="PF01488"/>
    </source>
</evidence>
<dbReference type="InterPro" id="IPR006151">
    <property type="entry name" value="Shikm_DH/Glu-tRNA_Rdtase"/>
</dbReference>
<dbReference type="EMBL" id="NCSJ02000032">
    <property type="protein sequence ID" value="RFU33657.1"/>
    <property type="molecule type" value="Genomic_DNA"/>
</dbReference>
<evidence type="ECO:0000256" key="2">
    <source>
        <dbReference type="ARBA" id="ARBA00009349"/>
    </source>
</evidence>
<dbReference type="InterPro" id="IPR046346">
    <property type="entry name" value="Aminoacid_DH-like_N_sf"/>
</dbReference>
<dbReference type="Pfam" id="PF01488">
    <property type="entry name" value="Shikimate_DH"/>
    <property type="match status" value="1"/>
</dbReference>
<gene>
    <name evidence="7" type="ORF">B7463_g2709</name>
</gene>
<comment type="caution">
    <text evidence="7">The sequence shown here is derived from an EMBL/GenBank/DDBJ whole genome shotgun (WGS) entry which is preliminary data.</text>
</comment>
<evidence type="ECO:0000259" key="6">
    <source>
        <dbReference type="Pfam" id="PF18317"/>
    </source>
</evidence>
<dbReference type="GO" id="GO:0009423">
    <property type="term" value="P:chorismate biosynthetic process"/>
    <property type="evidence" value="ECO:0007669"/>
    <property type="project" value="TreeGrafter"/>
</dbReference>
<name>A0A3E2HJS7_SCYLI</name>
<dbReference type="CDD" id="cd01065">
    <property type="entry name" value="NAD_bind_Shikimate_DH"/>
    <property type="match status" value="1"/>
</dbReference>
<feature type="compositionally biased region" description="Basic and acidic residues" evidence="3">
    <location>
        <begin position="11"/>
        <end position="20"/>
    </location>
</feature>
<protein>
    <submittedName>
        <fullName evidence="7">Uncharacterized protein</fullName>
    </submittedName>
</protein>
<dbReference type="STRING" id="5539.A0A3E2HJS7"/>
<feature type="domain" description="SDH C-terminal" evidence="6">
    <location>
        <begin position="750"/>
        <end position="780"/>
    </location>
</feature>
<accession>A0A3E2HJS7</accession>
<evidence type="ECO:0000256" key="3">
    <source>
        <dbReference type="SAM" id="MobiDB-lite"/>
    </source>
</evidence>
<comment type="similarity">
    <text evidence="2">In the N-terminal section; belongs to the shikimate kinase family.</text>
</comment>
<feature type="region of interest" description="Disordered" evidence="3">
    <location>
        <begin position="1"/>
        <end position="20"/>
    </location>
</feature>
<dbReference type="Pfam" id="PF08501">
    <property type="entry name" value="Shikimate_dh_N"/>
    <property type="match status" value="1"/>
</dbReference>
<dbReference type="SUPFAM" id="SSF53223">
    <property type="entry name" value="Aminoacid dehydrogenase-like, N-terminal domain"/>
    <property type="match status" value="1"/>
</dbReference>
<dbReference type="Pfam" id="PF01487">
    <property type="entry name" value="DHquinase_I"/>
    <property type="match status" value="1"/>
</dbReference>
<evidence type="ECO:0000313" key="8">
    <source>
        <dbReference type="Proteomes" id="UP000258309"/>
    </source>
</evidence>
<feature type="domain" description="Quinate/shikimate 5-dehydrogenase/glutamyl-tRNA reductase" evidence="4">
    <location>
        <begin position="607"/>
        <end position="654"/>
    </location>
</feature>
<dbReference type="Gene3D" id="3.40.50.720">
    <property type="entry name" value="NAD(P)-binding Rossmann-like Domain"/>
    <property type="match status" value="1"/>
</dbReference>
<dbReference type="InterPro" id="IPR036291">
    <property type="entry name" value="NAD(P)-bd_dom_sf"/>
</dbReference>
<dbReference type="GO" id="GO:0003866">
    <property type="term" value="F:3-phosphoshikimate 1-carboxyvinyltransferase activity"/>
    <property type="evidence" value="ECO:0007669"/>
    <property type="project" value="TreeGrafter"/>
</dbReference>
<evidence type="ECO:0000256" key="1">
    <source>
        <dbReference type="ARBA" id="ARBA00006477"/>
    </source>
</evidence>
<evidence type="ECO:0000259" key="5">
    <source>
        <dbReference type="Pfam" id="PF08501"/>
    </source>
</evidence>
<dbReference type="InterPro" id="IPR027417">
    <property type="entry name" value="P-loop_NTPase"/>
</dbReference>
<feature type="non-terminal residue" evidence="7">
    <location>
        <position position="1"/>
    </location>
</feature>
<dbReference type="Pfam" id="PF01202">
    <property type="entry name" value="SKI"/>
    <property type="match status" value="1"/>
</dbReference>
<comment type="similarity">
    <text evidence="1">In the 2nd section; belongs to the type-I 3-dehydroquinase family.</text>
</comment>
<dbReference type="PANTHER" id="PTHR21090">
    <property type="entry name" value="AROM/DEHYDROQUINATE SYNTHASE"/>
    <property type="match status" value="1"/>
</dbReference>
<dbReference type="GO" id="GO:0003855">
    <property type="term" value="F:3-dehydroquinate dehydratase activity"/>
    <property type="evidence" value="ECO:0007669"/>
    <property type="project" value="InterPro"/>
</dbReference>
<dbReference type="AlphaFoldDB" id="A0A3E2HJS7"/>
<sequence length="787" mass="88089">MNYDHVSSTSDRTETSDEKMTVVTELEQPERGSLLRLDGGSNLPTSRNFNPDASIVLIGSRGSGKRTLGFIGAMHLGRRLVTEDHYFEEATGKSRGDFLRQYGNKEFYQRSVEVLKQMLDNNRRGCIIECGMGSLAKEAQEALAEFSQQYPVIYITRNRERIRELLNLGKEEAARLEAADLAHRRCSNMEYYNLHDPSCDGTETLPDYGSPTVSARLKHAKQDFCNFLDFVTGQGILRRGFESPFAIAALPPECRLHTYALSLRTSHLQDLDLEQLDYGADAVQLRMDNWAPDIQKLLAKQVAIIRRKLGIPVILHVTENLVGGMNDMAPTTLREQEIYFALLECALRVGVEYISLDLRYPHELAKRVIRASGQTKVIGHYLAPFNLDWHWDDEARMTEYQNAKALGCDSGRLSVIANKIFTPVTHPVEDLNVSLGEIQRFLPTAAEAMRTLYQNGTFDHLHFCHLGASVFYSLSPAMHSAAYEICGMSHDFHSLQVSSVEDIHRLCQDPDFGGAAITQPFKVEIMSRIGAKSYHAKAIGAVNTLLPLRKLPYNDPMDGSTQSLLLHANQRNKAGPVIAYYGDNTDFIGIMNSIRRNISPRNVVQPSKTTALVIGAGGMARAAVYALIQLGCRKIFMFNRTVEHAEEVARHFNSWTAGLSNEGNIVKVLKCRGDPWPLGYKQPTIIISCVPVSSVQGNAPANFEMPLQWFESPTGGVVCELAYKPLDTLLLKQTRRIRDQTKQAWVIVNGLEVLPEQAIAQFELMTGRKAPKGRMRAEVLKNLPKYE</sequence>
<dbReference type="Pfam" id="PF18317">
    <property type="entry name" value="SDH_C"/>
    <property type="match status" value="1"/>
</dbReference>
<organism evidence="7 8">
    <name type="scientific">Scytalidium lignicola</name>
    <name type="common">Hyphomycete</name>
    <dbReference type="NCBI Taxonomy" id="5539"/>
    <lineage>
        <taxon>Eukaryota</taxon>
        <taxon>Fungi</taxon>
        <taxon>Dikarya</taxon>
        <taxon>Ascomycota</taxon>
        <taxon>Pezizomycotina</taxon>
        <taxon>Leotiomycetes</taxon>
        <taxon>Leotiomycetes incertae sedis</taxon>
        <taxon>Scytalidium</taxon>
    </lineage>
</organism>
<dbReference type="SUPFAM" id="SSF52540">
    <property type="entry name" value="P-loop containing nucleoside triphosphate hydrolases"/>
    <property type="match status" value="1"/>
</dbReference>
<dbReference type="InterPro" id="IPR001381">
    <property type="entry name" value="DHquinase_I"/>
</dbReference>
<dbReference type="CDD" id="cd00502">
    <property type="entry name" value="DHQase_I"/>
    <property type="match status" value="1"/>
</dbReference>
<feature type="non-terminal residue" evidence="7">
    <location>
        <position position="787"/>
    </location>
</feature>
<dbReference type="SUPFAM" id="SSF51569">
    <property type="entry name" value="Aldolase"/>
    <property type="match status" value="1"/>
</dbReference>
<keyword evidence="8" id="KW-1185">Reference proteome</keyword>
<feature type="domain" description="Shikimate dehydrogenase substrate binding N-terminal" evidence="5">
    <location>
        <begin position="467"/>
        <end position="545"/>
    </location>
</feature>